<name>A0ABR0EXS2_ZASCE</name>
<dbReference type="SUPFAM" id="SSF54211">
    <property type="entry name" value="Ribosomal protein S5 domain 2-like"/>
    <property type="match status" value="1"/>
</dbReference>
<dbReference type="Gene3D" id="3.30.1540.20">
    <property type="entry name" value="MutL, C-terminal domain, dimerisation subdomain"/>
    <property type="match status" value="1"/>
</dbReference>
<feature type="compositionally biased region" description="Acidic residues" evidence="4">
    <location>
        <begin position="400"/>
        <end position="417"/>
    </location>
</feature>
<dbReference type="CDD" id="cd16926">
    <property type="entry name" value="HATPase_MutL-MLH-PMS-like"/>
    <property type="match status" value="1"/>
</dbReference>
<dbReference type="InterPro" id="IPR002099">
    <property type="entry name" value="MutL/Mlh/PMS"/>
</dbReference>
<dbReference type="InterPro" id="IPR020568">
    <property type="entry name" value="Ribosomal_Su5_D2-typ_SF"/>
</dbReference>
<keyword evidence="2" id="KW-0227">DNA damage</keyword>
<dbReference type="PANTHER" id="PTHR10073:SF52">
    <property type="entry name" value="MISMATCH REPAIR ENDONUCLEASE PMS2"/>
    <property type="match status" value="1"/>
</dbReference>
<feature type="region of interest" description="Disordered" evidence="4">
    <location>
        <begin position="504"/>
        <end position="767"/>
    </location>
</feature>
<protein>
    <recommendedName>
        <fullName evidence="9">DNA mismatch repair protein MutL</fullName>
    </recommendedName>
</protein>
<comment type="caution">
    <text evidence="7">The sequence shown here is derived from an EMBL/GenBank/DDBJ whole genome shotgun (WGS) entry which is preliminary data.</text>
</comment>
<keyword evidence="8" id="KW-1185">Reference proteome</keyword>
<feature type="domain" description="DNA mismatch repair protein S5" evidence="6">
    <location>
        <begin position="217"/>
        <end position="360"/>
    </location>
</feature>
<comment type="similarity">
    <text evidence="1">Belongs to the DNA mismatch repair MutL/HexB family.</text>
</comment>
<keyword evidence="3" id="KW-0175">Coiled coil</keyword>
<evidence type="ECO:0000256" key="2">
    <source>
        <dbReference type="ARBA" id="ARBA00022763"/>
    </source>
</evidence>
<accession>A0ABR0EXS2</accession>
<dbReference type="NCBIfam" id="TIGR00585">
    <property type="entry name" value="mutl"/>
    <property type="match status" value="1"/>
</dbReference>
<evidence type="ECO:0008006" key="9">
    <source>
        <dbReference type="Google" id="ProtNLM"/>
    </source>
</evidence>
<dbReference type="Proteomes" id="UP001305779">
    <property type="component" value="Unassembled WGS sequence"/>
</dbReference>
<dbReference type="InterPro" id="IPR014762">
    <property type="entry name" value="DNA_mismatch_repair_CS"/>
</dbReference>
<dbReference type="InterPro" id="IPR014790">
    <property type="entry name" value="MutL_C"/>
</dbReference>
<dbReference type="InterPro" id="IPR042120">
    <property type="entry name" value="MutL_C_dimsub"/>
</dbReference>
<feature type="region of interest" description="Disordered" evidence="4">
    <location>
        <begin position="364"/>
        <end position="429"/>
    </location>
</feature>
<feature type="domain" description="MutL C-terminal dimerisation" evidence="5">
    <location>
        <begin position="890"/>
        <end position="1051"/>
    </location>
</feature>
<dbReference type="Pfam" id="PF01119">
    <property type="entry name" value="DNA_mis_repair"/>
    <property type="match status" value="1"/>
</dbReference>
<evidence type="ECO:0000256" key="1">
    <source>
        <dbReference type="ARBA" id="ARBA00006082"/>
    </source>
</evidence>
<dbReference type="Gene3D" id="3.30.565.10">
    <property type="entry name" value="Histidine kinase-like ATPase, C-terminal domain"/>
    <property type="match status" value="1"/>
</dbReference>
<feature type="compositionally biased region" description="Basic and acidic residues" evidence="4">
    <location>
        <begin position="731"/>
        <end position="742"/>
    </location>
</feature>
<evidence type="ECO:0000256" key="3">
    <source>
        <dbReference type="SAM" id="Coils"/>
    </source>
</evidence>
<evidence type="ECO:0000313" key="8">
    <source>
        <dbReference type="Proteomes" id="UP001305779"/>
    </source>
</evidence>
<feature type="coiled-coil region" evidence="3">
    <location>
        <begin position="770"/>
        <end position="797"/>
    </location>
</feature>
<dbReference type="InterPro" id="IPR036890">
    <property type="entry name" value="HATPase_C_sf"/>
</dbReference>
<dbReference type="InterPro" id="IPR037198">
    <property type="entry name" value="MutL_C_sf"/>
</dbReference>
<dbReference type="InterPro" id="IPR038973">
    <property type="entry name" value="MutL/Mlh/Pms-like"/>
</dbReference>
<organism evidence="7 8">
    <name type="scientific">Zasmidium cellare</name>
    <name type="common">Wine cellar mold</name>
    <name type="synonym">Racodium cellare</name>
    <dbReference type="NCBI Taxonomy" id="395010"/>
    <lineage>
        <taxon>Eukaryota</taxon>
        <taxon>Fungi</taxon>
        <taxon>Dikarya</taxon>
        <taxon>Ascomycota</taxon>
        <taxon>Pezizomycotina</taxon>
        <taxon>Dothideomycetes</taxon>
        <taxon>Dothideomycetidae</taxon>
        <taxon>Mycosphaerellales</taxon>
        <taxon>Mycosphaerellaceae</taxon>
        <taxon>Zasmidium</taxon>
    </lineage>
</organism>
<gene>
    <name evidence="7" type="ORF">PRZ48_003926</name>
</gene>
<dbReference type="SMART" id="SM01340">
    <property type="entry name" value="DNA_mis_repair"/>
    <property type="match status" value="1"/>
</dbReference>
<feature type="compositionally biased region" description="Basic and acidic residues" evidence="4">
    <location>
        <begin position="707"/>
        <end position="723"/>
    </location>
</feature>
<dbReference type="CDD" id="cd03484">
    <property type="entry name" value="MutL_Trans_hPMS_2_like"/>
    <property type="match status" value="1"/>
</dbReference>
<dbReference type="SMART" id="SM00853">
    <property type="entry name" value="MutL_C"/>
    <property type="match status" value="1"/>
</dbReference>
<dbReference type="SUPFAM" id="SSF118116">
    <property type="entry name" value="DNA mismatch repair protein MutL"/>
    <property type="match status" value="1"/>
</dbReference>
<evidence type="ECO:0000256" key="4">
    <source>
        <dbReference type="SAM" id="MobiDB-lite"/>
    </source>
</evidence>
<reference evidence="7 8" key="1">
    <citation type="journal article" date="2023" name="G3 (Bethesda)">
        <title>A chromosome-level genome assembly of Zasmidium syzygii isolated from banana leaves.</title>
        <authorList>
            <person name="van Westerhoven A.C."/>
            <person name="Mehrabi R."/>
            <person name="Talebi R."/>
            <person name="Steentjes M.B.F."/>
            <person name="Corcolon B."/>
            <person name="Chong P.A."/>
            <person name="Kema G.H.J."/>
            <person name="Seidl M.F."/>
        </authorList>
    </citation>
    <scope>NUCLEOTIDE SEQUENCE [LARGE SCALE GENOMIC DNA]</scope>
    <source>
        <strain evidence="7 8">P124</strain>
    </source>
</reference>
<sequence>MATIKAIEDRSVHQIQSGQVIVDLQSVVKELVENSLDAGATSIEVRLKNHGLDAIEVQDNGKGISPEDFETIALKHYTSKLSSYDDLNSLDTFGFRGEALSSLCALSNFHITTAREQDGAVGKKLDFELSGKLKSASVSAAPRGTTIFVENIFHNLPVRRKELEKNIKREYGKALGLLYQYACVSVGVRFSVSNQMPKGKKVVAFSTKSNTTTKENITNVFGAKTLLALTKLDLYLEMAPSVGPSTQSARNWSTQATNRSLEVHVQGHISKPIFGEGRQAPDRQMFFVNSRPCQLPQVSKAINEVYKSFNVSQTPFIFANFVMDTNAYDVNVSPDKRTILLHDQTALLESLKNALTELFEQTDHTVPQSTLPNRKLPSYQPLKITRRESTTASESPDVQEHDEEGALESDADSDSETDLPAAQPVGSPANLIHSWADRDLQPRSEKQFAKMQNGALSKDKQKLLKKLQETPPVPAEPVNGLEDSENNIQDGDEEMLEVNGGTARPVTNVAEPTHQPIPRVDAVHNPDPMSTPYDDLFSQRPPEVPRQAQDFNAQLERVRGNNPDVSQDDEDEQSAEAGVLEGPAQEQPIPRQATQNAPAKDEVPIPVITPGTQKSAPGPIQNAFDRMRPKRTPLQTAEITVGDETTTTVIGNSPPYKKRRIHKPDDSQAVARFGASPSLARGLRQKFAAPGSQLQLDSSALPPANPADDRSDNESVEEASEHSDVEEDRSPEEVPRMPKDTPDTSDSPTSDALDDLIPAPVNDDEWDEDYMDEEEKKMREDERVAALIQEAEEAAAKPTEENLKRAANALKNGGNRKNSTLQLVRFLDTSTAAIEKQLEYLNTHTRSCCHHENTAEKGGNAIVKGELDDSEAEARLSLTVTKADFERMRIIGQFNLGFILAVRPGKAPGDEDDLFIIDQHAADEKYNYERLQRTVTLQSQRLVRPKPLQLTAMQEEIIINHTDALKANGFEIEMTTDVTGSEDEEISHRQCRLLTLPMSKEKTFDLSDLEELLHLLSEQPAGSNEIPRPKKVQSMLAMRACRSSIMVGKNLTMKQMERVVRHMGEMEKPWNCPHGRPTMRHLAGLGEWRGWQEGNLVDEYDRDASRAGGERTTDWGEWLKKQPQ</sequence>
<evidence type="ECO:0000259" key="6">
    <source>
        <dbReference type="SMART" id="SM01340"/>
    </source>
</evidence>
<dbReference type="EMBL" id="JAXOVC010000002">
    <property type="protein sequence ID" value="KAK4505961.1"/>
    <property type="molecule type" value="Genomic_DNA"/>
</dbReference>
<dbReference type="Pfam" id="PF13589">
    <property type="entry name" value="HATPase_c_3"/>
    <property type="match status" value="1"/>
</dbReference>
<dbReference type="Gene3D" id="3.30.1370.100">
    <property type="entry name" value="MutL, C-terminal domain, regulatory subdomain"/>
    <property type="match status" value="1"/>
</dbReference>
<dbReference type="Gene3D" id="3.30.230.10">
    <property type="match status" value="1"/>
</dbReference>
<dbReference type="InterPro" id="IPR042121">
    <property type="entry name" value="MutL_C_regsub"/>
</dbReference>
<dbReference type="SUPFAM" id="SSF55874">
    <property type="entry name" value="ATPase domain of HSP90 chaperone/DNA topoisomerase II/histidine kinase"/>
    <property type="match status" value="1"/>
</dbReference>
<evidence type="ECO:0000313" key="7">
    <source>
        <dbReference type="EMBL" id="KAK4505961.1"/>
    </source>
</evidence>
<dbReference type="InterPro" id="IPR013507">
    <property type="entry name" value="DNA_mismatch_S5_2-like"/>
</dbReference>
<dbReference type="PROSITE" id="PS00058">
    <property type="entry name" value="DNA_MISMATCH_REPAIR_1"/>
    <property type="match status" value="1"/>
</dbReference>
<feature type="region of interest" description="Disordered" evidence="4">
    <location>
        <begin position="1102"/>
        <end position="1124"/>
    </location>
</feature>
<proteinExistence type="inferred from homology"/>
<dbReference type="InterPro" id="IPR014721">
    <property type="entry name" value="Ribsml_uS5_D2-typ_fold_subgr"/>
</dbReference>
<dbReference type="Pfam" id="PF08676">
    <property type="entry name" value="MutL_C"/>
    <property type="match status" value="1"/>
</dbReference>
<evidence type="ECO:0000259" key="5">
    <source>
        <dbReference type="SMART" id="SM00853"/>
    </source>
</evidence>
<feature type="compositionally biased region" description="Polar residues" evidence="4">
    <location>
        <begin position="633"/>
        <end position="651"/>
    </location>
</feature>
<dbReference type="PANTHER" id="PTHR10073">
    <property type="entry name" value="DNA MISMATCH REPAIR PROTEIN MLH, PMS, MUTL"/>
    <property type="match status" value="1"/>
</dbReference>